<dbReference type="GO" id="GO:0051301">
    <property type="term" value="P:cell division"/>
    <property type="evidence" value="ECO:0007669"/>
    <property type="project" value="UniProtKB-KW"/>
</dbReference>
<organism evidence="15 16">
    <name type="scientific">Lactuca saligna</name>
    <name type="common">Willowleaf lettuce</name>
    <dbReference type="NCBI Taxonomy" id="75948"/>
    <lineage>
        <taxon>Eukaryota</taxon>
        <taxon>Viridiplantae</taxon>
        <taxon>Streptophyta</taxon>
        <taxon>Embryophyta</taxon>
        <taxon>Tracheophyta</taxon>
        <taxon>Spermatophyta</taxon>
        <taxon>Magnoliopsida</taxon>
        <taxon>eudicotyledons</taxon>
        <taxon>Gunneridae</taxon>
        <taxon>Pentapetalae</taxon>
        <taxon>asterids</taxon>
        <taxon>campanulids</taxon>
        <taxon>Asterales</taxon>
        <taxon>Asteraceae</taxon>
        <taxon>Cichorioideae</taxon>
        <taxon>Cichorieae</taxon>
        <taxon>Lactucinae</taxon>
        <taxon>Lactuca</taxon>
    </lineage>
</organism>
<comment type="similarity">
    <text evidence="3">Belongs to the SKA2 family.</text>
</comment>
<keyword evidence="12" id="KW-0137">Centromere</keyword>
<dbReference type="AlphaFoldDB" id="A0AA35YJ58"/>
<evidence type="ECO:0000313" key="15">
    <source>
        <dbReference type="EMBL" id="CAI9274894.1"/>
    </source>
</evidence>
<dbReference type="GO" id="GO:0007059">
    <property type="term" value="P:chromosome segregation"/>
    <property type="evidence" value="ECO:0007669"/>
    <property type="project" value="InterPro"/>
</dbReference>
<evidence type="ECO:0000256" key="13">
    <source>
        <dbReference type="ARBA" id="ARBA00029651"/>
    </source>
</evidence>
<dbReference type="EMBL" id="OX465079">
    <property type="protein sequence ID" value="CAI9274894.1"/>
    <property type="molecule type" value="Genomic_DNA"/>
</dbReference>
<evidence type="ECO:0000256" key="10">
    <source>
        <dbReference type="ARBA" id="ARBA00023212"/>
    </source>
</evidence>
<keyword evidence="10" id="KW-0206">Cytoskeleton</keyword>
<dbReference type="InterPro" id="IPR026762">
    <property type="entry name" value="Ska2"/>
</dbReference>
<evidence type="ECO:0000256" key="7">
    <source>
        <dbReference type="ARBA" id="ARBA00022701"/>
    </source>
</evidence>
<evidence type="ECO:0000256" key="4">
    <source>
        <dbReference type="ARBA" id="ARBA00022454"/>
    </source>
</evidence>
<name>A0AA35YJ58_LACSI</name>
<dbReference type="PANTHER" id="PTHR32017:SF3">
    <property type="entry name" value="SPINDLE AND KINETOCHORE-ASSOCIATED PROTEIN 2"/>
    <property type="match status" value="1"/>
</dbReference>
<keyword evidence="16" id="KW-1185">Reference proteome</keyword>
<evidence type="ECO:0000256" key="1">
    <source>
        <dbReference type="ARBA" id="ARBA00004186"/>
    </source>
</evidence>
<comment type="subcellular location">
    <subcellularLocation>
        <location evidence="2">Chromosome</location>
        <location evidence="2">Centromere</location>
        <location evidence="2">Kinetochore</location>
    </subcellularLocation>
    <subcellularLocation>
        <location evidence="1">Cytoplasm</location>
        <location evidence="1">Cytoskeleton</location>
        <location evidence="1">Spindle</location>
    </subcellularLocation>
</comment>
<accession>A0AA35YJ58</accession>
<feature type="domain" description="Ska2 N-terminal" evidence="14">
    <location>
        <begin position="94"/>
        <end position="202"/>
    </location>
</feature>
<evidence type="ECO:0000256" key="8">
    <source>
        <dbReference type="ARBA" id="ARBA00022776"/>
    </source>
</evidence>
<keyword evidence="4" id="KW-0158">Chromosome</keyword>
<dbReference type="GO" id="GO:0000940">
    <property type="term" value="C:outer kinetochore"/>
    <property type="evidence" value="ECO:0007669"/>
    <property type="project" value="InterPro"/>
</dbReference>
<evidence type="ECO:0000256" key="9">
    <source>
        <dbReference type="ARBA" id="ARBA00022838"/>
    </source>
</evidence>
<keyword evidence="5" id="KW-0963">Cytoplasm</keyword>
<evidence type="ECO:0000256" key="6">
    <source>
        <dbReference type="ARBA" id="ARBA00022618"/>
    </source>
</evidence>
<dbReference type="Gene3D" id="6.10.250.1380">
    <property type="match status" value="1"/>
</dbReference>
<evidence type="ECO:0000256" key="3">
    <source>
        <dbReference type="ARBA" id="ARBA00010684"/>
    </source>
</evidence>
<evidence type="ECO:0000256" key="12">
    <source>
        <dbReference type="ARBA" id="ARBA00023328"/>
    </source>
</evidence>
<dbReference type="GO" id="GO:0000278">
    <property type="term" value="P:mitotic cell cycle"/>
    <property type="evidence" value="ECO:0007669"/>
    <property type="project" value="TreeGrafter"/>
</dbReference>
<keyword evidence="7" id="KW-0493">Microtubule</keyword>
<keyword evidence="9" id="KW-0995">Kinetochore</keyword>
<evidence type="ECO:0000313" key="16">
    <source>
        <dbReference type="Proteomes" id="UP001177003"/>
    </source>
</evidence>
<dbReference type="GO" id="GO:0005876">
    <property type="term" value="C:spindle microtubule"/>
    <property type="evidence" value="ECO:0007669"/>
    <property type="project" value="InterPro"/>
</dbReference>
<sequence length="239" mass="27323">MKRSSEFFVGERCKLTNSTRKTFVNIISSNHFRNFQNPWRHRILPLPFESTHTVTQRHTRGDPVAVAAPLALAAVLRPPYRYKLEMGQQLHHHHQAVDGLVNLFTKANNDLIIVHNRLEKEFRETYPDNANPMKLVSRIKKIQEELPSLKEQCRELLSAKQDLIDKARTTIVGNRASLQRLQSSMGIPVTSDSDDPSFTNFNQVIDEWAVQVRSRTGDEGHEGSEDINKMLFSAIVQGN</sequence>
<evidence type="ECO:0000256" key="11">
    <source>
        <dbReference type="ARBA" id="ARBA00023306"/>
    </source>
</evidence>
<dbReference type="Pfam" id="PF16740">
    <property type="entry name" value="SKA2"/>
    <property type="match status" value="1"/>
</dbReference>
<keyword evidence="6" id="KW-0132">Cell division</keyword>
<dbReference type="Proteomes" id="UP001177003">
    <property type="component" value="Chromosome 3"/>
</dbReference>
<keyword evidence="11" id="KW-0131">Cell cycle</keyword>
<evidence type="ECO:0000256" key="5">
    <source>
        <dbReference type="ARBA" id="ARBA00022490"/>
    </source>
</evidence>
<evidence type="ECO:0000256" key="2">
    <source>
        <dbReference type="ARBA" id="ARBA00004629"/>
    </source>
</evidence>
<protein>
    <recommendedName>
        <fullName evidence="13">Protein FAM33A</fullName>
    </recommendedName>
</protein>
<dbReference type="InterPro" id="IPR042091">
    <property type="entry name" value="Ska2_N"/>
</dbReference>
<dbReference type="GO" id="GO:0008017">
    <property type="term" value="F:microtubule binding"/>
    <property type="evidence" value="ECO:0007669"/>
    <property type="project" value="InterPro"/>
</dbReference>
<proteinExistence type="inferred from homology"/>
<gene>
    <name evidence="15" type="ORF">LSALG_LOCUS14944</name>
</gene>
<evidence type="ECO:0000259" key="14">
    <source>
        <dbReference type="Pfam" id="PF16740"/>
    </source>
</evidence>
<keyword evidence="8" id="KW-0498">Mitosis</keyword>
<reference evidence="15" key="1">
    <citation type="submission" date="2023-04" db="EMBL/GenBank/DDBJ databases">
        <authorList>
            <person name="Vijverberg K."/>
            <person name="Xiong W."/>
            <person name="Schranz E."/>
        </authorList>
    </citation>
    <scope>NUCLEOTIDE SEQUENCE</scope>
</reference>
<dbReference type="PANTHER" id="PTHR32017">
    <property type="entry name" value="SPINDLE AND KINETOCHORE-ASSOCIATED PROTEIN 2"/>
    <property type="match status" value="1"/>
</dbReference>